<dbReference type="EMBL" id="FNQV01000012">
    <property type="protein sequence ID" value="SEA57918.1"/>
    <property type="molecule type" value="Genomic_DNA"/>
</dbReference>
<evidence type="ECO:0000256" key="5">
    <source>
        <dbReference type="ARBA" id="ARBA00032875"/>
    </source>
</evidence>
<dbReference type="InterPro" id="IPR042099">
    <property type="entry name" value="ANL_N_sf"/>
</dbReference>
<dbReference type="Proteomes" id="UP000199288">
    <property type="component" value="Unassembled WGS sequence"/>
</dbReference>
<dbReference type="SUPFAM" id="SSF56801">
    <property type="entry name" value="Acetyl-CoA synthetase-like"/>
    <property type="match status" value="1"/>
</dbReference>
<protein>
    <recommendedName>
        <fullName evidence="5">Acyl-CoA synthetase</fullName>
    </recommendedName>
</protein>
<dbReference type="AlphaFoldDB" id="A0A1H4CC43"/>
<feature type="domain" description="AMP-dependent synthetase/ligase" evidence="6">
    <location>
        <begin position="28"/>
        <end position="428"/>
    </location>
</feature>
<keyword evidence="4" id="KW-0443">Lipid metabolism</keyword>
<name>A0A1H4CC43_9ACTO</name>
<evidence type="ECO:0000313" key="7">
    <source>
        <dbReference type="EMBL" id="SEA57918.1"/>
    </source>
</evidence>
<dbReference type="InterPro" id="IPR000873">
    <property type="entry name" value="AMP-dep_synth/lig_dom"/>
</dbReference>
<gene>
    <name evidence="7" type="ORF">SAMN02910418_01917</name>
</gene>
<dbReference type="PANTHER" id="PTHR43272">
    <property type="entry name" value="LONG-CHAIN-FATTY-ACID--COA LIGASE"/>
    <property type="match status" value="1"/>
</dbReference>
<reference evidence="8" key="1">
    <citation type="submission" date="2016-10" db="EMBL/GenBank/DDBJ databases">
        <authorList>
            <person name="Varghese N."/>
            <person name="Submissions S."/>
        </authorList>
    </citation>
    <scope>NUCLEOTIDE SEQUENCE [LARGE SCALE GENOMIC DNA]</scope>
    <source>
        <strain evidence="8">KPR-1</strain>
    </source>
</reference>
<dbReference type="GO" id="GO:0016020">
    <property type="term" value="C:membrane"/>
    <property type="evidence" value="ECO:0007669"/>
    <property type="project" value="TreeGrafter"/>
</dbReference>
<comment type="similarity">
    <text evidence="1">Belongs to the ATP-dependent AMP-binding enzyme family.</text>
</comment>
<evidence type="ECO:0000256" key="1">
    <source>
        <dbReference type="ARBA" id="ARBA00006432"/>
    </source>
</evidence>
<keyword evidence="3" id="KW-0276">Fatty acid metabolism</keyword>
<evidence type="ECO:0000256" key="4">
    <source>
        <dbReference type="ARBA" id="ARBA00023098"/>
    </source>
</evidence>
<dbReference type="InterPro" id="IPR020845">
    <property type="entry name" value="AMP-binding_CS"/>
</dbReference>
<keyword evidence="8" id="KW-1185">Reference proteome</keyword>
<proteinExistence type="inferred from homology"/>
<dbReference type="PROSITE" id="PS00455">
    <property type="entry name" value="AMP_BINDING"/>
    <property type="match status" value="1"/>
</dbReference>
<dbReference type="PANTHER" id="PTHR43272:SF32">
    <property type="entry name" value="AMP-DEPENDENT SYNTHETASE_LIGASE DOMAIN-CONTAINING PROTEIN"/>
    <property type="match status" value="1"/>
</dbReference>
<dbReference type="OrthoDB" id="9803968at2"/>
<sequence length="599" mass="65068">MTATTPREFTNPLLVELNDKMTIPHLLAERVRRYPNHTLVERKVALGSSWQKVTSRAFSDHVHEVAKGLIGLGVEPGDRFGIMAHTSYDWMLLDFAIAHAGAVSVPIYETSSGEQIEWIVTDSGTTNVVTETHAMADLVRSAAPDLQHVFSLDRNGISDIINAGKNVPDSAVEERARGVAADDLMTIIYTSGTTGRPKGVELTHQNMVGLAQNGREWMPELLHGKNSRVLLFLPLAHVFARFIQLLPVSAEGVVGHSPDTKNLLEDIASFKPWYVLAVPRVFEKIYNAADAKAGSGAKLKMFRWAAKVAIEYSRALETDEGPSAALKAQHKIADRLVHRKIMDLFGGAKYAVSGGGPLGERLGHFFRGIGLQILEGYGLTETAAPLSVNTPAVNKIGTVGPPISGVTVRVDEEGEIQVKGPWVFKNYHNNPEATADAFVDGWFHTGDVGSIDEDGYVKITGRRKELIVTAGGKNVAPTVLEDRLRGHPLVSQVVVVGEGKPFIGALVTLDAEMLPGWLKNHGMPQMSVEQAARDPQVIAAIDRAVERANKAVSRAESIRKFTVLDTDFTEANGLLTPSLKIKRGPIAEAFSREIEALYG</sequence>
<evidence type="ECO:0000256" key="2">
    <source>
        <dbReference type="ARBA" id="ARBA00022598"/>
    </source>
</evidence>
<dbReference type="Gene3D" id="3.40.50.12780">
    <property type="entry name" value="N-terminal domain of ligase-like"/>
    <property type="match status" value="1"/>
</dbReference>
<dbReference type="RefSeq" id="WP_092565330.1">
    <property type="nucleotide sequence ID" value="NZ_FNQV01000012.1"/>
</dbReference>
<evidence type="ECO:0000313" key="8">
    <source>
        <dbReference type="Proteomes" id="UP000199288"/>
    </source>
</evidence>
<dbReference type="GO" id="GO:0004467">
    <property type="term" value="F:long-chain fatty acid-CoA ligase activity"/>
    <property type="evidence" value="ECO:0007669"/>
    <property type="project" value="TreeGrafter"/>
</dbReference>
<dbReference type="Pfam" id="PF23562">
    <property type="entry name" value="AMP-binding_C_3"/>
    <property type="match status" value="1"/>
</dbReference>
<evidence type="ECO:0000259" key="6">
    <source>
        <dbReference type="Pfam" id="PF00501"/>
    </source>
</evidence>
<dbReference type="CDD" id="cd05907">
    <property type="entry name" value="VL_LC_FACS_like"/>
    <property type="match status" value="1"/>
</dbReference>
<keyword evidence="2" id="KW-0436">Ligase</keyword>
<evidence type="ECO:0000256" key="3">
    <source>
        <dbReference type="ARBA" id="ARBA00022832"/>
    </source>
</evidence>
<accession>A0A1H4CC43</accession>
<dbReference type="Pfam" id="PF00501">
    <property type="entry name" value="AMP-binding"/>
    <property type="match status" value="1"/>
</dbReference>
<organism evidence="7 8">
    <name type="scientific">Bowdeniella nasicola</name>
    <dbReference type="NCBI Taxonomy" id="208480"/>
    <lineage>
        <taxon>Bacteria</taxon>
        <taxon>Bacillati</taxon>
        <taxon>Actinomycetota</taxon>
        <taxon>Actinomycetes</taxon>
        <taxon>Actinomycetales</taxon>
        <taxon>Actinomycetaceae</taxon>
        <taxon>Bowdeniella</taxon>
    </lineage>
</organism>